<dbReference type="EMBL" id="LR798411">
    <property type="protein sequence ID" value="CAB5230274.1"/>
    <property type="molecule type" value="Genomic_DNA"/>
</dbReference>
<feature type="non-terminal residue" evidence="1">
    <location>
        <position position="26"/>
    </location>
</feature>
<sequence>MAASGLRPILNILGGRDTQSTQQWFL</sequence>
<protein>
    <submittedName>
        <fullName evidence="1">Uncharacterized protein</fullName>
    </submittedName>
</protein>
<evidence type="ECO:0000313" key="1">
    <source>
        <dbReference type="EMBL" id="CAB5230274.1"/>
    </source>
</evidence>
<gene>
    <name evidence="1" type="ORF">UFOVP1562_57</name>
</gene>
<accession>A0A6J7XQP9</accession>
<reference evidence="1" key="1">
    <citation type="submission" date="2020-05" db="EMBL/GenBank/DDBJ databases">
        <authorList>
            <person name="Chiriac C."/>
            <person name="Salcher M."/>
            <person name="Ghai R."/>
            <person name="Kavagutti S V."/>
        </authorList>
    </citation>
    <scope>NUCLEOTIDE SEQUENCE</scope>
</reference>
<proteinExistence type="predicted"/>
<name>A0A6J7XQP9_9CAUD</name>
<organism evidence="1">
    <name type="scientific">uncultured Caudovirales phage</name>
    <dbReference type="NCBI Taxonomy" id="2100421"/>
    <lineage>
        <taxon>Viruses</taxon>
        <taxon>Duplodnaviria</taxon>
        <taxon>Heunggongvirae</taxon>
        <taxon>Uroviricota</taxon>
        <taxon>Caudoviricetes</taxon>
        <taxon>Peduoviridae</taxon>
        <taxon>Maltschvirus</taxon>
        <taxon>Maltschvirus maltsch</taxon>
    </lineage>
</organism>